<evidence type="ECO:0000256" key="3">
    <source>
        <dbReference type="ARBA" id="ARBA00023015"/>
    </source>
</evidence>
<dbReference type="Proteomes" id="UP000053342">
    <property type="component" value="Unassembled WGS sequence"/>
</dbReference>
<keyword evidence="3" id="KW-0805">Transcription regulation</keyword>
<dbReference type="CDD" id="cd00067">
    <property type="entry name" value="GAL4"/>
    <property type="match status" value="1"/>
</dbReference>
<dbReference type="SMART" id="SM00066">
    <property type="entry name" value="GAL4"/>
    <property type="match status" value="1"/>
</dbReference>
<evidence type="ECO:0000256" key="5">
    <source>
        <dbReference type="ARBA" id="ARBA00023163"/>
    </source>
</evidence>
<protein>
    <recommendedName>
        <fullName evidence="8">Zn(2)-C6 fungal-type domain-containing protein</fullName>
    </recommendedName>
</protein>
<dbReference type="InterPro" id="IPR007219">
    <property type="entry name" value="XnlR_reg_dom"/>
</dbReference>
<keyword evidence="6" id="KW-0539">Nucleus</keyword>
<evidence type="ECO:0000256" key="4">
    <source>
        <dbReference type="ARBA" id="ARBA00023125"/>
    </source>
</evidence>
<dbReference type="PROSITE" id="PS50048">
    <property type="entry name" value="ZN2_CY6_FUNGAL_2"/>
    <property type="match status" value="1"/>
</dbReference>
<dbReference type="STRING" id="215243.A0A0D2C2S6"/>
<keyword evidence="10" id="KW-1185">Reference proteome</keyword>
<dbReference type="CDD" id="cd12148">
    <property type="entry name" value="fungal_TF_MHR"/>
    <property type="match status" value="1"/>
</dbReference>
<dbReference type="GO" id="GO:0008270">
    <property type="term" value="F:zinc ion binding"/>
    <property type="evidence" value="ECO:0007669"/>
    <property type="project" value="InterPro"/>
</dbReference>
<dbReference type="AlphaFoldDB" id="A0A0D2C2S6"/>
<dbReference type="RefSeq" id="XP_016264278.1">
    <property type="nucleotide sequence ID" value="XM_016406072.1"/>
</dbReference>
<dbReference type="GO" id="GO:0006351">
    <property type="term" value="P:DNA-templated transcription"/>
    <property type="evidence" value="ECO:0007669"/>
    <property type="project" value="InterPro"/>
</dbReference>
<dbReference type="GeneID" id="27357176"/>
<keyword evidence="2" id="KW-0479">Metal-binding</keyword>
<comment type="subcellular location">
    <subcellularLocation>
        <location evidence="1">Nucleus</location>
    </subcellularLocation>
</comment>
<dbReference type="VEuPathDB" id="FungiDB:PV06_05102"/>
<evidence type="ECO:0000313" key="9">
    <source>
        <dbReference type="EMBL" id="KIW44062.1"/>
    </source>
</evidence>
<evidence type="ECO:0000256" key="1">
    <source>
        <dbReference type="ARBA" id="ARBA00004123"/>
    </source>
</evidence>
<keyword evidence="4" id="KW-0238">DNA-binding</keyword>
<dbReference type="Gene3D" id="4.10.240.10">
    <property type="entry name" value="Zn(2)-C6 fungal-type DNA-binding domain"/>
    <property type="match status" value="1"/>
</dbReference>
<dbReference type="GO" id="GO:0005634">
    <property type="term" value="C:nucleus"/>
    <property type="evidence" value="ECO:0007669"/>
    <property type="project" value="UniProtKB-SubCell"/>
</dbReference>
<dbReference type="SMART" id="SM00906">
    <property type="entry name" value="Fungal_trans"/>
    <property type="match status" value="1"/>
</dbReference>
<name>A0A0D2C2S6_9EURO</name>
<dbReference type="InterPro" id="IPR036864">
    <property type="entry name" value="Zn2-C6_fun-type_DNA-bd_sf"/>
</dbReference>
<feature type="region of interest" description="Disordered" evidence="7">
    <location>
        <begin position="1"/>
        <end position="26"/>
    </location>
</feature>
<dbReference type="GO" id="GO:0000981">
    <property type="term" value="F:DNA-binding transcription factor activity, RNA polymerase II-specific"/>
    <property type="evidence" value="ECO:0007669"/>
    <property type="project" value="InterPro"/>
</dbReference>
<reference evidence="9 10" key="1">
    <citation type="submission" date="2015-01" db="EMBL/GenBank/DDBJ databases">
        <title>The Genome Sequence of Exophiala oligosperma CBS72588.</title>
        <authorList>
            <consortium name="The Broad Institute Genomics Platform"/>
            <person name="Cuomo C."/>
            <person name="de Hoog S."/>
            <person name="Gorbushina A."/>
            <person name="Stielow B."/>
            <person name="Teixiera M."/>
            <person name="Abouelleil A."/>
            <person name="Chapman S.B."/>
            <person name="Priest M."/>
            <person name="Young S.K."/>
            <person name="Wortman J."/>
            <person name="Nusbaum C."/>
            <person name="Birren B."/>
        </authorList>
    </citation>
    <scope>NUCLEOTIDE SEQUENCE [LARGE SCALE GENOMIC DNA]</scope>
    <source>
        <strain evidence="9 10">CBS 72588</strain>
    </source>
</reference>
<feature type="domain" description="Zn(2)-C6 fungal-type" evidence="8">
    <location>
        <begin position="28"/>
        <end position="58"/>
    </location>
</feature>
<evidence type="ECO:0000256" key="2">
    <source>
        <dbReference type="ARBA" id="ARBA00022723"/>
    </source>
</evidence>
<dbReference type="Pfam" id="PF00172">
    <property type="entry name" value="Zn_clus"/>
    <property type="match status" value="1"/>
</dbReference>
<dbReference type="PANTHER" id="PTHR47338">
    <property type="entry name" value="ZN(II)2CYS6 TRANSCRIPTION FACTOR (EUROFUNG)-RELATED"/>
    <property type="match status" value="1"/>
</dbReference>
<dbReference type="InterPro" id="IPR001138">
    <property type="entry name" value="Zn2Cys6_DnaBD"/>
</dbReference>
<gene>
    <name evidence="9" type="ORF">PV06_05102</name>
</gene>
<dbReference type="OrthoDB" id="3862662at2759"/>
<evidence type="ECO:0000313" key="10">
    <source>
        <dbReference type="Proteomes" id="UP000053342"/>
    </source>
</evidence>
<dbReference type="GO" id="GO:0003677">
    <property type="term" value="F:DNA binding"/>
    <property type="evidence" value="ECO:0007669"/>
    <property type="project" value="UniProtKB-KW"/>
</dbReference>
<evidence type="ECO:0000259" key="8">
    <source>
        <dbReference type="PROSITE" id="PS50048"/>
    </source>
</evidence>
<dbReference type="HOGENOM" id="CLU_011017_2_0_1"/>
<sequence>METEMQSSEVGEVAFSPATPTPAVNTRACSACNRRKTKCDRARPTCSCCCRAQSSCEYPTKRKKLQRNPSNHRKLEHVVQDISRLIEMLDQKPSTAAADDADKKNELTRAVASPSIVLENASSTGFSGIPDVQLLSSTEYMQDIFADVPSSTLELSVASLQPPSDDLGCVDAALERLSKIQASTFIEHASALQLVDIFFDHVQPWMPILHRPRFTKTCKERLMYGDHALSALDSDSAFLLCSIFALAVRFAPPALTGGQSFVGKEGYFALQAQRLHFELQARGMYSLETLQGSVMLSYYSLTSGDFASAWIRTGFCVRFAQELGVCDIDADPTRRWRQNMDWVEMEERRRAWWLIWDLDTVLSTMSCRPFAVDRRLNPVLLPVTDDLWFAEVGAASVRITSENEDPWKSLEGCGNKSSYAWYLVSRLLVSLGHDAVLSGDTSLHDERTFTNEKMYLQLLIRLPPHLSSVKERPVAESNWATFAHLVLACAFATPSTRPHAAWDNHINTNDMVALQDELKVRILEILTRWPMHHAASASPLAASLSCANLLKDADWVHFDWAIPVQVGLFGGRHGVMTTTIQPSTLGSVLNKLEIV</sequence>
<dbReference type="Pfam" id="PF04082">
    <property type="entry name" value="Fungal_trans"/>
    <property type="match status" value="1"/>
</dbReference>
<evidence type="ECO:0000256" key="6">
    <source>
        <dbReference type="ARBA" id="ARBA00023242"/>
    </source>
</evidence>
<evidence type="ECO:0000256" key="7">
    <source>
        <dbReference type="SAM" id="MobiDB-lite"/>
    </source>
</evidence>
<dbReference type="SUPFAM" id="SSF57701">
    <property type="entry name" value="Zn2/Cys6 DNA-binding domain"/>
    <property type="match status" value="1"/>
</dbReference>
<keyword evidence="5" id="KW-0804">Transcription</keyword>
<accession>A0A0D2C2S6</accession>
<proteinExistence type="predicted"/>
<dbReference type="EMBL" id="KN847335">
    <property type="protein sequence ID" value="KIW44062.1"/>
    <property type="molecule type" value="Genomic_DNA"/>
</dbReference>
<organism evidence="9 10">
    <name type="scientific">Exophiala oligosperma</name>
    <dbReference type="NCBI Taxonomy" id="215243"/>
    <lineage>
        <taxon>Eukaryota</taxon>
        <taxon>Fungi</taxon>
        <taxon>Dikarya</taxon>
        <taxon>Ascomycota</taxon>
        <taxon>Pezizomycotina</taxon>
        <taxon>Eurotiomycetes</taxon>
        <taxon>Chaetothyriomycetidae</taxon>
        <taxon>Chaetothyriales</taxon>
        <taxon>Herpotrichiellaceae</taxon>
        <taxon>Exophiala</taxon>
    </lineage>
</organism>
<dbReference type="InterPro" id="IPR050815">
    <property type="entry name" value="TF_fung"/>
</dbReference>
<dbReference type="PANTHER" id="PTHR47338:SF5">
    <property type="entry name" value="ZN(II)2CYS6 TRANSCRIPTION FACTOR (EUROFUNG)"/>
    <property type="match status" value="1"/>
</dbReference>